<dbReference type="SUPFAM" id="SSF52343">
    <property type="entry name" value="Ferredoxin reductase-like, C-terminal NADP-linked domain"/>
    <property type="match status" value="1"/>
</dbReference>
<dbReference type="Pfam" id="PF03473">
    <property type="entry name" value="MOSC"/>
    <property type="match status" value="1"/>
</dbReference>
<proteinExistence type="inferred from homology"/>
<feature type="region of interest" description="Disordered" evidence="4">
    <location>
        <begin position="874"/>
        <end position="914"/>
    </location>
</feature>
<dbReference type="InterPro" id="IPR006058">
    <property type="entry name" value="2Fe2S_fd_BS"/>
</dbReference>
<sequence>MGSQASGTDPWLAPIPPQDFVTTIRTGRIRPFGGVKGLTSAINKQPRQGKIQLSVGGLEGDERQYVHHKSPDNAIHQYDPRHYEEWKDVLPERAHKFKVGAFGENISSSHLSENNICVGDIFRFGPEAVIQVTMLRQPCYKLNHRFEYKKMSRLIQTTGFTGWYYRVLQGGSVQEGDAIELLKRINPRWPLSRIHHVLYTDSNNMEAAEEISRLEGLSNEFIKLFQKRLSNGTENMSGRLLGDFTVPWQMFKLVEKTRLTPRAQKFVFENEESELDVTDLEFGRFPHVRLRFGPDANFTRAYSVVSGNMKSFELGIAKDDNSRGGSVFLHDNLKVGDILEVAKGHNAVIPIISDEQADTPTRHIFILGGIGVTAFMGEIRALQEKTANFEIHYAVRSREEAAYLDQLPADKTAVYARSEGNRLDVASLIPPLENCMDNYKPVVYCCGPPALLAACRDMTTKLGYPRSQTHFEEFGGVGTGTGDPFEAEIKNTGQVFQVPGEKSLLDVLNDAGFEIDSSCMVGNCGTCMVTLCKGEVVHQGVALEEEQKEGNILTCVSRGAGLASQASAACTRESLQEAAASYIKAQAAGDPNIPALSSNVSYLENDVPGDIKKGILSQAITIDFNRSLYDTTQCATFTELSAATNKNPYVIHTRLLFTDDKITTVQSVVADKGDWAFNATGHLYWTKQEKWDPIPEDKRDTREVIQAAGDAYLDSWGDGTVKVPYGTPCARLEGGSYTGGSRPTANTCVMPQFPEPFTVGNRRYVIDEEVGGLDIFNDFPFIDAGKPDGTPSTNFIRVEGAIQGQIDDLATMSPVGGERQDCIDTVLAGISRLSNEVMDAGDYIPAYDQRTYAQAMKALTDKLNETTAKFAPKSRFQFKSKSSKPATGSEKPQADPRQRTSFSNVGSKHSPVLDAAKRDAAGIATEIAKNYNEELEHQSGVRKPSFSNAKSISIYDHSGLHIMLPSTASRATSSGSLTNLERCVVDMTAPTSAGTPFAGLALKNIKQSLIIAGHVAGPVHITGLKDSIVVVAARQVRIHECENVDVYLHCSSHPIIEDCSGMRFAPLPELYATKLEIKGENQWNQVDDFKWLKNEPSPNWTILPEEKRIPEDVWKNSVCGSPSLSTVDILRTAGVLSS</sequence>
<dbReference type="PROSITE" id="PS51384">
    <property type="entry name" value="FAD_FR"/>
    <property type="match status" value="1"/>
</dbReference>
<dbReference type="Proteomes" id="UP001369815">
    <property type="component" value="Unassembled WGS sequence"/>
</dbReference>
<protein>
    <submittedName>
        <fullName evidence="9">Uncharacterized protein</fullName>
    </submittedName>
</protein>
<dbReference type="Gene3D" id="3.40.50.80">
    <property type="entry name" value="Nucleotide-binding domain of ferredoxin-NADP reductase (FNR) module"/>
    <property type="match status" value="1"/>
</dbReference>
<dbReference type="InterPro" id="IPR017901">
    <property type="entry name" value="C-CAP_CF_C-like"/>
</dbReference>
<dbReference type="CDD" id="cd00207">
    <property type="entry name" value="fer2"/>
    <property type="match status" value="1"/>
</dbReference>
<dbReference type="Gene3D" id="2.160.20.70">
    <property type="match status" value="1"/>
</dbReference>
<dbReference type="GO" id="GO:0030151">
    <property type="term" value="F:molybdenum ion binding"/>
    <property type="evidence" value="ECO:0007669"/>
    <property type="project" value="InterPro"/>
</dbReference>
<dbReference type="PROSITE" id="PS51085">
    <property type="entry name" value="2FE2S_FER_2"/>
    <property type="match status" value="1"/>
</dbReference>
<name>A0AAX6MKR8_9PEZI</name>
<dbReference type="InterPro" id="IPR012675">
    <property type="entry name" value="Beta-grasp_dom_sf"/>
</dbReference>
<evidence type="ECO:0000259" key="7">
    <source>
        <dbReference type="PROSITE" id="PS51340"/>
    </source>
</evidence>
<keyword evidence="2" id="KW-0479">Metal-binding</keyword>
<dbReference type="Pfam" id="PF26061">
    <property type="entry name" value="DUF8021"/>
    <property type="match status" value="1"/>
</dbReference>
<dbReference type="InterPro" id="IPR038397">
    <property type="entry name" value="TBCC_N_sf"/>
</dbReference>
<dbReference type="PANTHER" id="PTHR30212:SF2">
    <property type="entry name" value="PROTEIN YIIM"/>
    <property type="match status" value="1"/>
</dbReference>
<keyword evidence="2" id="KW-0408">Iron</keyword>
<dbReference type="Gene3D" id="2.40.30.10">
    <property type="entry name" value="Translation factors"/>
    <property type="match status" value="1"/>
</dbReference>
<evidence type="ECO:0000256" key="4">
    <source>
        <dbReference type="SAM" id="MobiDB-lite"/>
    </source>
</evidence>
<evidence type="ECO:0000313" key="10">
    <source>
        <dbReference type="Proteomes" id="UP001369815"/>
    </source>
</evidence>
<dbReference type="InterPro" id="IPR006599">
    <property type="entry name" value="CARP_motif"/>
</dbReference>
<keyword evidence="10" id="KW-1185">Reference proteome</keyword>
<feature type="domain" description="2Fe-2S ferredoxin-type" evidence="5">
    <location>
        <begin position="485"/>
        <end position="575"/>
    </location>
</feature>
<dbReference type="InterPro" id="IPR039261">
    <property type="entry name" value="FNR_nucleotide-bd"/>
</dbReference>
<dbReference type="Gene3D" id="1.20.58.1250">
    <property type="entry name" value="Tubulin Binding Cofactor C, N-terminal domain"/>
    <property type="match status" value="1"/>
</dbReference>
<dbReference type="InterPro" id="IPR058334">
    <property type="entry name" value="DUF8021"/>
</dbReference>
<dbReference type="InterPro" id="IPR016098">
    <property type="entry name" value="CAP/MinC_C"/>
</dbReference>
<dbReference type="Gene3D" id="2.40.33.20">
    <property type="entry name" value="PK beta-barrel domain-like"/>
    <property type="match status" value="1"/>
</dbReference>
<gene>
    <name evidence="9" type="ORF">Daesc_005535</name>
</gene>
<feature type="domain" description="FAD-binding FR-type" evidence="8">
    <location>
        <begin position="246"/>
        <end position="352"/>
    </location>
</feature>
<dbReference type="Pfam" id="PF03475">
    <property type="entry name" value="YiiM_3-alpha"/>
    <property type="match status" value="1"/>
</dbReference>
<dbReference type="SUPFAM" id="SSF50800">
    <property type="entry name" value="PK beta-barrel domain-like"/>
    <property type="match status" value="1"/>
</dbReference>
<dbReference type="SUPFAM" id="SSF63380">
    <property type="entry name" value="Riboflavin synthase domain-like"/>
    <property type="match status" value="1"/>
</dbReference>
<dbReference type="InterPro" id="IPR005163">
    <property type="entry name" value="Tri_helical_YiiM-like"/>
</dbReference>
<evidence type="ECO:0000256" key="1">
    <source>
        <dbReference type="ARBA" id="ARBA00008848"/>
    </source>
</evidence>
<evidence type="ECO:0000256" key="3">
    <source>
        <dbReference type="ARBA" id="ARBA00023014"/>
    </source>
</evidence>
<dbReference type="GO" id="GO:0051537">
    <property type="term" value="F:2 iron, 2 sulfur cluster binding"/>
    <property type="evidence" value="ECO:0007669"/>
    <property type="project" value="UniProtKB-KW"/>
</dbReference>
<dbReference type="InterPro" id="IPR017927">
    <property type="entry name" value="FAD-bd_FR_type"/>
</dbReference>
<dbReference type="InterPro" id="IPR052353">
    <property type="entry name" value="Benzoxazolinone_Detox_Enz"/>
</dbReference>
<accession>A0AAX6MKR8</accession>
<dbReference type="GO" id="GO:0016491">
    <property type="term" value="F:oxidoreductase activity"/>
    <property type="evidence" value="ECO:0007669"/>
    <property type="project" value="InterPro"/>
</dbReference>
<dbReference type="AlphaFoldDB" id="A0AAX6MKR8"/>
<comment type="caution">
    <text evidence="9">The sequence shown here is derived from an EMBL/GenBank/DDBJ whole genome shotgun (WGS) entry which is preliminary data.</text>
</comment>
<dbReference type="SUPFAM" id="SSF54292">
    <property type="entry name" value="2Fe-2S ferredoxin-like"/>
    <property type="match status" value="1"/>
</dbReference>
<evidence type="ECO:0000313" key="9">
    <source>
        <dbReference type="EMBL" id="KAK6953235.1"/>
    </source>
</evidence>
<dbReference type="PROSITE" id="PS00197">
    <property type="entry name" value="2FE2S_FER_1"/>
    <property type="match status" value="1"/>
</dbReference>
<evidence type="ECO:0000256" key="2">
    <source>
        <dbReference type="ARBA" id="ARBA00022714"/>
    </source>
</evidence>
<dbReference type="InterPro" id="IPR001041">
    <property type="entry name" value="2Fe-2S_ferredoxin-type"/>
</dbReference>
<feature type="domain" description="MOSC" evidence="7">
    <location>
        <begin position="45"/>
        <end position="182"/>
    </location>
</feature>
<dbReference type="InterPro" id="IPR011037">
    <property type="entry name" value="Pyrv_Knase-like_insert_dom_sf"/>
</dbReference>
<comment type="similarity">
    <text evidence="1">Belongs to the TBCC family.</text>
</comment>
<keyword evidence="3" id="KW-0411">Iron-sulfur</keyword>
<dbReference type="PROSITE" id="PS51329">
    <property type="entry name" value="C_CAP_COFACTOR_C"/>
    <property type="match status" value="1"/>
</dbReference>
<dbReference type="Pfam" id="PF00111">
    <property type="entry name" value="Fer2"/>
    <property type="match status" value="1"/>
</dbReference>
<dbReference type="InterPro" id="IPR005302">
    <property type="entry name" value="MoCF_Sase_C"/>
</dbReference>
<dbReference type="PANTHER" id="PTHR30212">
    <property type="entry name" value="PROTEIN YIIM"/>
    <property type="match status" value="1"/>
</dbReference>
<dbReference type="InterPro" id="IPR017938">
    <property type="entry name" value="Riboflavin_synthase-like_b-brl"/>
</dbReference>
<feature type="domain" description="C-CAP/cofactor C-like" evidence="6">
    <location>
        <begin position="965"/>
        <end position="1091"/>
    </location>
</feature>
<evidence type="ECO:0000259" key="5">
    <source>
        <dbReference type="PROSITE" id="PS51085"/>
    </source>
</evidence>
<dbReference type="FunFam" id="2.160.20.70:FF:000011">
    <property type="entry name" value="Tubulin-specific chaperone c, putative"/>
    <property type="match status" value="1"/>
</dbReference>
<organism evidence="9 10">
    <name type="scientific">Daldinia eschscholtzii</name>
    <dbReference type="NCBI Taxonomy" id="292717"/>
    <lineage>
        <taxon>Eukaryota</taxon>
        <taxon>Fungi</taxon>
        <taxon>Dikarya</taxon>
        <taxon>Ascomycota</taxon>
        <taxon>Pezizomycotina</taxon>
        <taxon>Sordariomycetes</taxon>
        <taxon>Xylariomycetidae</taxon>
        <taxon>Xylariales</taxon>
        <taxon>Hypoxylaceae</taxon>
        <taxon>Daldinia</taxon>
    </lineage>
</organism>
<dbReference type="EMBL" id="JBANMG010000005">
    <property type="protein sequence ID" value="KAK6953235.1"/>
    <property type="molecule type" value="Genomic_DNA"/>
</dbReference>
<keyword evidence="2" id="KW-0001">2Fe-2S</keyword>
<dbReference type="InterPro" id="IPR036010">
    <property type="entry name" value="2Fe-2S_ferredoxin-like_sf"/>
</dbReference>
<reference evidence="9 10" key="1">
    <citation type="journal article" date="2024" name="Front Chem Biol">
        <title>Unveiling the potential of Daldinia eschscholtzii MFLUCC 19-0629 through bioactivity and bioinformatics studies for enhanced sustainable agriculture production.</title>
        <authorList>
            <person name="Brooks S."/>
            <person name="Weaver J.A."/>
            <person name="Klomchit A."/>
            <person name="Alharthi S.A."/>
            <person name="Onlamun T."/>
            <person name="Nurani R."/>
            <person name="Vong T.K."/>
            <person name="Alberti F."/>
            <person name="Greco C."/>
        </authorList>
    </citation>
    <scope>NUCLEOTIDE SEQUENCE [LARGE SCALE GENOMIC DNA]</scope>
    <source>
        <strain evidence="9">MFLUCC 19-0629</strain>
    </source>
</reference>
<evidence type="ECO:0000259" key="6">
    <source>
        <dbReference type="PROSITE" id="PS51329"/>
    </source>
</evidence>
<dbReference type="PROSITE" id="PS51340">
    <property type="entry name" value="MOSC"/>
    <property type="match status" value="1"/>
</dbReference>
<evidence type="ECO:0000259" key="8">
    <source>
        <dbReference type="PROSITE" id="PS51384"/>
    </source>
</evidence>
<dbReference type="GO" id="GO:0030170">
    <property type="term" value="F:pyridoxal phosphate binding"/>
    <property type="evidence" value="ECO:0007669"/>
    <property type="project" value="InterPro"/>
</dbReference>
<dbReference type="CDD" id="cd06185">
    <property type="entry name" value="PDR_like"/>
    <property type="match status" value="1"/>
</dbReference>
<dbReference type="InterPro" id="IPR012945">
    <property type="entry name" value="Tubulin-bd_cofactor_C_dom"/>
</dbReference>
<dbReference type="Pfam" id="PF07986">
    <property type="entry name" value="TBCC"/>
    <property type="match status" value="1"/>
</dbReference>
<dbReference type="SMART" id="SM00673">
    <property type="entry name" value="CARP"/>
    <property type="match status" value="1"/>
</dbReference>
<dbReference type="Gene3D" id="3.10.20.30">
    <property type="match status" value="1"/>
</dbReference>